<organism evidence="2 3">
    <name type="scientific">Lacinutrix gracilariae</name>
    <dbReference type="NCBI Taxonomy" id="1747198"/>
    <lineage>
        <taxon>Bacteria</taxon>
        <taxon>Pseudomonadati</taxon>
        <taxon>Bacteroidota</taxon>
        <taxon>Flavobacteriia</taxon>
        <taxon>Flavobacteriales</taxon>
        <taxon>Flavobacteriaceae</taxon>
        <taxon>Lacinutrix</taxon>
    </lineage>
</organism>
<evidence type="ECO:0000313" key="3">
    <source>
        <dbReference type="Proteomes" id="UP001597467"/>
    </source>
</evidence>
<comment type="caution">
    <text evidence="2">The sequence shown here is derived from an EMBL/GenBank/DDBJ whole genome shotgun (WGS) entry which is preliminary data.</text>
</comment>
<dbReference type="Proteomes" id="UP001597467">
    <property type="component" value="Unassembled WGS sequence"/>
</dbReference>
<protein>
    <recommendedName>
        <fullName evidence="4">DUF202 domain-containing protein</fullName>
    </recommendedName>
</protein>
<keyword evidence="1" id="KW-0812">Transmembrane</keyword>
<feature type="transmembrane region" description="Helical" evidence="1">
    <location>
        <begin position="50"/>
        <end position="70"/>
    </location>
</feature>
<dbReference type="EMBL" id="JBHULM010000007">
    <property type="protein sequence ID" value="MFD2541798.1"/>
    <property type="molecule type" value="Genomic_DNA"/>
</dbReference>
<gene>
    <name evidence="2" type="ORF">ACFSSB_05650</name>
</gene>
<name>A0ABW5K058_9FLAO</name>
<keyword evidence="1" id="KW-1133">Transmembrane helix</keyword>
<accession>A0ABW5K058</accession>
<proteinExistence type="predicted"/>
<sequence>MNKQKIDWIYQWFLRLRYFRMLCIGAALISFSIGLFFSEYSIINKPDFDIFIGVLTFLLGIIFSFIGLYYRVETENGIKEKNKN</sequence>
<reference evidence="3" key="1">
    <citation type="journal article" date="2019" name="Int. J. Syst. Evol. Microbiol.">
        <title>The Global Catalogue of Microorganisms (GCM) 10K type strain sequencing project: providing services to taxonomists for standard genome sequencing and annotation.</title>
        <authorList>
            <consortium name="The Broad Institute Genomics Platform"/>
            <consortium name="The Broad Institute Genome Sequencing Center for Infectious Disease"/>
            <person name="Wu L."/>
            <person name="Ma J."/>
        </authorList>
    </citation>
    <scope>NUCLEOTIDE SEQUENCE [LARGE SCALE GENOMIC DNA]</scope>
    <source>
        <strain evidence="3">KCTC 42808</strain>
    </source>
</reference>
<feature type="transmembrane region" description="Helical" evidence="1">
    <location>
        <begin position="21"/>
        <end position="38"/>
    </location>
</feature>
<keyword evidence="1" id="KW-0472">Membrane</keyword>
<evidence type="ECO:0008006" key="4">
    <source>
        <dbReference type="Google" id="ProtNLM"/>
    </source>
</evidence>
<dbReference type="RefSeq" id="WP_379901892.1">
    <property type="nucleotide sequence ID" value="NZ_JBHULM010000007.1"/>
</dbReference>
<keyword evidence="3" id="KW-1185">Reference proteome</keyword>
<evidence type="ECO:0000256" key="1">
    <source>
        <dbReference type="SAM" id="Phobius"/>
    </source>
</evidence>
<evidence type="ECO:0000313" key="2">
    <source>
        <dbReference type="EMBL" id="MFD2541798.1"/>
    </source>
</evidence>